<dbReference type="OrthoDB" id="4062651at2759"/>
<dbReference type="PANTHER" id="PTHR24345:SF0">
    <property type="entry name" value="CELL CYCLE SERINE_THREONINE-PROTEIN KINASE CDC5_MSD2"/>
    <property type="match status" value="1"/>
</dbReference>
<evidence type="ECO:0000313" key="8">
    <source>
        <dbReference type="Proteomes" id="UP000095085"/>
    </source>
</evidence>
<keyword evidence="2" id="KW-0808">Transferase</keyword>
<dbReference type="STRING" id="984485.A0A1E4RSI9"/>
<dbReference type="Gene3D" id="1.10.510.10">
    <property type="entry name" value="Transferase(Phosphotransferase) domain 1"/>
    <property type="match status" value="1"/>
</dbReference>
<proteinExistence type="predicted"/>
<evidence type="ECO:0000256" key="2">
    <source>
        <dbReference type="ARBA" id="ARBA00022679"/>
    </source>
</evidence>
<dbReference type="SUPFAM" id="SSF56112">
    <property type="entry name" value="Protein kinase-like (PK-like)"/>
    <property type="match status" value="1"/>
</dbReference>
<evidence type="ECO:0000256" key="4">
    <source>
        <dbReference type="ARBA" id="ARBA00022777"/>
    </source>
</evidence>
<accession>A0A1E4RSI9</accession>
<evidence type="ECO:0000256" key="1">
    <source>
        <dbReference type="ARBA" id="ARBA00022527"/>
    </source>
</evidence>
<evidence type="ECO:0000256" key="5">
    <source>
        <dbReference type="ARBA" id="ARBA00022840"/>
    </source>
</evidence>
<evidence type="ECO:0000313" key="7">
    <source>
        <dbReference type="EMBL" id="ODV70208.1"/>
    </source>
</evidence>
<keyword evidence="5" id="KW-0067">ATP-binding</keyword>
<dbReference type="GO" id="GO:0005634">
    <property type="term" value="C:nucleus"/>
    <property type="evidence" value="ECO:0007669"/>
    <property type="project" value="TreeGrafter"/>
</dbReference>
<dbReference type="Proteomes" id="UP000095085">
    <property type="component" value="Unassembled WGS sequence"/>
</dbReference>
<keyword evidence="4 7" id="KW-0418">Kinase</keyword>
<dbReference type="SMART" id="SM00220">
    <property type="entry name" value="S_TKc"/>
    <property type="match status" value="1"/>
</dbReference>
<reference evidence="8" key="1">
    <citation type="submission" date="2016-05" db="EMBL/GenBank/DDBJ databases">
        <title>Comparative genomics of biotechnologically important yeasts.</title>
        <authorList>
            <consortium name="DOE Joint Genome Institute"/>
            <person name="Riley R."/>
            <person name="Haridas S."/>
            <person name="Wolfe K.H."/>
            <person name="Lopes M.R."/>
            <person name="Hittinger C.T."/>
            <person name="Goker M."/>
            <person name="Salamov A."/>
            <person name="Wisecaver J."/>
            <person name="Long T.M."/>
            <person name="Aerts A.L."/>
            <person name="Barry K."/>
            <person name="Choi C."/>
            <person name="Clum A."/>
            <person name="Coughlan A.Y."/>
            <person name="Deshpande S."/>
            <person name="Douglass A.P."/>
            <person name="Hanson S.J."/>
            <person name="Klenk H.-P."/>
            <person name="Labutti K."/>
            <person name="Lapidus A."/>
            <person name="Lindquist E."/>
            <person name="Lipzen A."/>
            <person name="Meier-Kolthoff J.P."/>
            <person name="Ohm R.A."/>
            <person name="Otillar R.P."/>
            <person name="Pangilinan J."/>
            <person name="Peng Y."/>
            <person name="Rokas A."/>
            <person name="Rosa C.A."/>
            <person name="Scheuner C."/>
            <person name="Sibirny A.A."/>
            <person name="Slot J.C."/>
            <person name="Stielow J.B."/>
            <person name="Sun H."/>
            <person name="Kurtzman C.P."/>
            <person name="Blackwell M."/>
            <person name="Grigoriev I.V."/>
            <person name="Jeffries T.W."/>
        </authorList>
    </citation>
    <scope>NUCLEOTIDE SEQUENCE [LARGE SCALE GENOMIC DNA]</scope>
    <source>
        <strain evidence="8">NRRL Y-1933</strain>
    </source>
</reference>
<gene>
    <name evidence="7" type="ORF">HYPBUDRAFT_151626</name>
</gene>
<dbReference type="AlphaFoldDB" id="A0A1E4RSI9"/>
<dbReference type="InterPro" id="IPR011009">
    <property type="entry name" value="Kinase-like_dom_sf"/>
</dbReference>
<sequence>MRLLRMRHKSGGSDKSGLKFSKKDSKIKRLGEGISGSVDLYKLKKIAGFTYVVKTYHCKEGYESNKEYHARVLHEYQVLSQIDNINFIKVYKYSVSFNGLNVKIFMQTGSDNLFNLLRRNTIEPTENLCLWKQICNGVRYLHANHLCHRDLKLENIVVDKNGFVKIIDMATCTSTSDKSIGVVGSDHYISPETITSIYYDGGKSDIWSIGIMLYYQLNHKFPWKSARLSDSTYVAFKQNNHLVDTCNLPDPIMNSENQEVGIESVLRNLPRESIPLLSHIFQIDPTTRCSIDFFYNDNWFDAVASCTESSRCSFDHSRLVLV</sequence>
<dbReference type="PROSITE" id="PS00108">
    <property type="entry name" value="PROTEIN_KINASE_ST"/>
    <property type="match status" value="1"/>
</dbReference>
<keyword evidence="1" id="KW-0723">Serine/threonine-protein kinase</keyword>
<dbReference type="InterPro" id="IPR000719">
    <property type="entry name" value="Prot_kinase_dom"/>
</dbReference>
<name>A0A1E4RSI9_9ASCO</name>
<dbReference type="GO" id="GO:0004674">
    <property type="term" value="F:protein serine/threonine kinase activity"/>
    <property type="evidence" value="ECO:0007669"/>
    <property type="project" value="UniProtKB-KW"/>
</dbReference>
<dbReference type="InterPro" id="IPR008271">
    <property type="entry name" value="Ser/Thr_kinase_AS"/>
</dbReference>
<protein>
    <submittedName>
        <fullName evidence="7">Serine/threonine kinase</fullName>
    </submittedName>
</protein>
<dbReference type="EMBL" id="KV454538">
    <property type="protein sequence ID" value="ODV70208.1"/>
    <property type="molecule type" value="Genomic_DNA"/>
</dbReference>
<dbReference type="GO" id="GO:0005524">
    <property type="term" value="F:ATP binding"/>
    <property type="evidence" value="ECO:0007669"/>
    <property type="project" value="UniProtKB-KW"/>
</dbReference>
<dbReference type="GeneID" id="30995142"/>
<feature type="domain" description="Protein kinase" evidence="6">
    <location>
        <begin position="24"/>
        <end position="300"/>
    </location>
</feature>
<evidence type="ECO:0000259" key="6">
    <source>
        <dbReference type="PROSITE" id="PS50011"/>
    </source>
</evidence>
<dbReference type="PANTHER" id="PTHR24345">
    <property type="entry name" value="SERINE/THREONINE-PROTEIN KINASE PLK"/>
    <property type="match status" value="1"/>
</dbReference>
<dbReference type="PROSITE" id="PS50011">
    <property type="entry name" value="PROTEIN_KINASE_DOM"/>
    <property type="match status" value="1"/>
</dbReference>
<keyword evidence="8" id="KW-1185">Reference proteome</keyword>
<evidence type="ECO:0000256" key="3">
    <source>
        <dbReference type="ARBA" id="ARBA00022741"/>
    </source>
</evidence>
<organism evidence="7 8">
    <name type="scientific">Hyphopichia burtonii NRRL Y-1933</name>
    <dbReference type="NCBI Taxonomy" id="984485"/>
    <lineage>
        <taxon>Eukaryota</taxon>
        <taxon>Fungi</taxon>
        <taxon>Dikarya</taxon>
        <taxon>Ascomycota</taxon>
        <taxon>Saccharomycotina</taxon>
        <taxon>Pichiomycetes</taxon>
        <taxon>Debaryomycetaceae</taxon>
        <taxon>Hyphopichia</taxon>
    </lineage>
</organism>
<dbReference type="Pfam" id="PF00069">
    <property type="entry name" value="Pkinase"/>
    <property type="match status" value="1"/>
</dbReference>
<keyword evidence="3" id="KW-0547">Nucleotide-binding</keyword>
<dbReference type="RefSeq" id="XP_020079275.1">
    <property type="nucleotide sequence ID" value="XM_020220592.1"/>
</dbReference>